<gene>
    <name evidence="2" type="ORF">TUM4630_05610</name>
</gene>
<keyword evidence="1" id="KW-0732">Signal</keyword>
<feature type="chain" id="PRO_5045519755" description="Histidine kinase" evidence="1">
    <location>
        <begin position="24"/>
        <end position="230"/>
    </location>
</feature>
<feature type="signal peptide" evidence="1">
    <location>
        <begin position="1"/>
        <end position="23"/>
    </location>
</feature>
<protein>
    <recommendedName>
        <fullName evidence="4">Histidine kinase</fullName>
    </recommendedName>
</protein>
<dbReference type="SUPFAM" id="SSF56935">
    <property type="entry name" value="Porins"/>
    <property type="match status" value="1"/>
</dbReference>
<organism evidence="2 3">
    <name type="scientific">Shewanella algidipiscicola</name>
    <dbReference type="NCBI Taxonomy" id="614070"/>
    <lineage>
        <taxon>Bacteria</taxon>
        <taxon>Pseudomonadati</taxon>
        <taxon>Pseudomonadota</taxon>
        <taxon>Gammaproteobacteria</taxon>
        <taxon>Alteromonadales</taxon>
        <taxon>Shewanellaceae</taxon>
        <taxon>Shewanella</taxon>
    </lineage>
</organism>
<evidence type="ECO:0000313" key="2">
    <source>
        <dbReference type="EMBL" id="GIU43111.1"/>
    </source>
</evidence>
<reference evidence="2 3" key="1">
    <citation type="submission" date="2021-05" db="EMBL/GenBank/DDBJ databases">
        <title>Molecular characterization for Shewanella algae harboring chromosomal blaOXA-55-like strains isolated from clinical and environment sample.</title>
        <authorList>
            <person name="Ohama Y."/>
            <person name="Aoki K."/>
            <person name="Harada S."/>
            <person name="Moriya K."/>
            <person name="Ishii Y."/>
            <person name="Tateda K."/>
        </authorList>
    </citation>
    <scope>NUCLEOTIDE SEQUENCE [LARGE SCALE GENOMIC DNA]</scope>
    <source>
        <strain evidence="2 3">LMG 23746</strain>
    </source>
</reference>
<keyword evidence="3" id="KW-1185">Reference proteome</keyword>
<evidence type="ECO:0008006" key="4">
    <source>
        <dbReference type="Google" id="ProtNLM"/>
    </source>
</evidence>
<dbReference type="NCBIfam" id="TIGR02001">
    <property type="entry name" value="gcw_chp"/>
    <property type="match status" value="1"/>
</dbReference>
<comment type="caution">
    <text evidence="2">The sequence shown here is derived from an EMBL/GenBank/DDBJ whole genome shotgun (WGS) entry which is preliminary data.</text>
</comment>
<dbReference type="Proteomes" id="UP000761574">
    <property type="component" value="Unassembled WGS sequence"/>
</dbReference>
<dbReference type="Pfam" id="PF09694">
    <property type="entry name" value="Gcw_chp"/>
    <property type="match status" value="1"/>
</dbReference>
<name>A0ABQ4P6K3_9GAMM</name>
<dbReference type="InterPro" id="IPR010239">
    <property type="entry name" value="CHP02001"/>
</dbReference>
<sequence>MNTALRNLSLLVTTMMLAVPASAAVTGNVGVTSNYLWRGVTQTDDGVAVQGGMDYEHDSGFYLGTWASNVDFGDDTSYEIDFYGGYAGSITDDLGYDVSYLYYAYPDSDASIDFGELKAAISWKWFSLSYSYVVNADDDVASAPLDNDDMSYVDAAASWPLSDSLSLTVHYGYSSGDVVNAWFGEDSYSDYSIALSKDTDVGSFSFLVSDTDLENDDPKVVLGYSYSFDL</sequence>
<evidence type="ECO:0000313" key="3">
    <source>
        <dbReference type="Proteomes" id="UP000761574"/>
    </source>
</evidence>
<proteinExistence type="predicted"/>
<evidence type="ECO:0000256" key="1">
    <source>
        <dbReference type="SAM" id="SignalP"/>
    </source>
</evidence>
<dbReference type="EMBL" id="BPFB01000005">
    <property type="protein sequence ID" value="GIU43111.1"/>
    <property type="molecule type" value="Genomic_DNA"/>
</dbReference>
<dbReference type="RefSeq" id="WP_119977177.1">
    <property type="nucleotide sequence ID" value="NZ_BPFB01000005.1"/>
</dbReference>
<accession>A0ABQ4P6K3</accession>